<dbReference type="InterPro" id="IPR038774">
    <property type="entry name" value="CEP162-like"/>
</dbReference>
<feature type="compositionally biased region" description="Polar residues" evidence="10">
    <location>
        <begin position="1120"/>
        <end position="1134"/>
    </location>
</feature>
<dbReference type="GO" id="GO:0001947">
    <property type="term" value="P:heart looping"/>
    <property type="evidence" value="ECO:0007669"/>
    <property type="project" value="Ensembl"/>
</dbReference>
<feature type="compositionally biased region" description="Low complexity" evidence="10">
    <location>
        <begin position="583"/>
        <end position="595"/>
    </location>
</feature>
<evidence type="ECO:0000256" key="9">
    <source>
        <dbReference type="SAM" id="Coils"/>
    </source>
</evidence>
<evidence type="ECO:0000313" key="11">
    <source>
        <dbReference type="Ensembl" id="ENSAMXP00000031157.1"/>
    </source>
</evidence>
<feature type="region of interest" description="Disordered" evidence="10">
    <location>
        <begin position="1165"/>
        <end position="1256"/>
    </location>
</feature>
<feature type="compositionally biased region" description="Low complexity" evidence="10">
    <location>
        <begin position="631"/>
        <end position="645"/>
    </location>
</feature>
<feature type="coiled-coil region" evidence="9">
    <location>
        <begin position="970"/>
        <end position="1012"/>
    </location>
</feature>
<dbReference type="GO" id="GO:0005654">
    <property type="term" value="C:nucleoplasm"/>
    <property type="evidence" value="ECO:0007669"/>
    <property type="project" value="TreeGrafter"/>
</dbReference>
<keyword evidence="7 9" id="KW-0175">Coiled coil</keyword>
<keyword evidence="12" id="KW-1185">Reference proteome</keyword>
<comment type="similarity">
    <text evidence="2">Belongs to the CEP162 family.</text>
</comment>
<feature type="compositionally biased region" description="Basic and acidic residues" evidence="10">
    <location>
        <begin position="1209"/>
        <end position="1226"/>
    </location>
</feature>
<name>A0A3B1IMN2_ASTMX</name>
<dbReference type="GeneTree" id="ENSGT00390000009631"/>
<dbReference type="FunCoup" id="A0A3B1IMN2">
    <property type="interactions" value="471"/>
</dbReference>
<reference evidence="12" key="1">
    <citation type="submission" date="2013-03" db="EMBL/GenBank/DDBJ databases">
        <authorList>
            <person name="Jeffery W."/>
            <person name="Warren W."/>
            <person name="Wilson R.K."/>
        </authorList>
    </citation>
    <scope>NUCLEOTIDE SEQUENCE</scope>
    <source>
        <strain evidence="12">female</strain>
    </source>
</reference>
<reference evidence="12" key="2">
    <citation type="journal article" date="2014" name="Nat. Commun.">
        <title>The cavefish genome reveals candidate genes for eye loss.</title>
        <authorList>
            <person name="McGaugh S.E."/>
            <person name="Gross J.B."/>
            <person name="Aken B."/>
            <person name="Blin M."/>
            <person name="Borowsky R."/>
            <person name="Chalopin D."/>
            <person name="Hinaux H."/>
            <person name="Jeffery W.R."/>
            <person name="Keene A."/>
            <person name="Ma L."/>
            <person name="Minx P."/>
            <person name="Murphy D."/>
            <person name="O'Quin K.E."/>
            <person name="Retaux S."/>
            <person name="Rohner N."/>
            <person name="Searle S.M."/>
            <person name="Stahl B.A."/>
            <person name="Tabin C."/>
            <person name="Volff J.N."/>
            <person name="Yoshizawa M."/>
            <person name="Warren W.C."/>
        </authorList>
    </citation>
    <scope>NUCLEOTIDE SEQUENCE [LARGE SCALE GENOMIC DNA]</scope>
    <source>
        <strain evidence="12">female</strain>
    </source>
</reference>
<dbReference type="InParanoid" id="A0A3B1IMN2"/>
<reference evidence="11" key="3">
    <citation type="submission" date="2025-08" db="UniProtKB">
        <authorList>
            <consortium name="Ensembl"/>
        </authorList>
    </citation>
    <scope>IDENTIFICATION</scope>
</reference>
<comment type="subcellular location">
    <subcellularLocation>
        <location evidence="1">Cytoplasm</location>
        <location evidence="1">Cytoskeleton</location>
        <location evidence="1">Microtubule organizing center</location>
        <location evidence="1">Centrosome</location>
        <location evidence="1">Centriole</location>
    </subcellularLocation>
</comment>
<feature type="region of interest" description="Disordered" evidence="10">
    <location>
        <begin position="22"/>
        <end position="331"/>
    </location>
</feature>
<feature type="compositionally biased region" description="Basic and acidic residues" evidence="10">
    <location>
        <begin position="250"/>
        <end position="277"/>
    </location>
</feature>
<evidence type="ECO:0000256" key="5">
    <source>
        <dbReference type="ARBA" id="ARBA00022701"/>
    </source>
</evidence>
<feature type="region of interest" description="Disordered" evidence="10">
    <location>
        <begin position="512"/>
        <end position="662"/>
    </location>
</feature>
<feature type="compositionally biased region" description="Basic and acidic residues" evidence="10">
    <location>
        <begin position="84"/>
        <end position="94"/>
    </location>
</feature>
<evidence type="ECO:0000256" key="7">
    <source>
        <dbReference type="ARBA" id="ARBA00023054"/>
    </source>
</evidence>
<feature type="coiled-coil region" evidence="9">
    <location>
        <begin position="1327"/>
        <end position="1450"/>
    </location>
</feature>
<feature type="region of interest" description="Disordered" evidence="10">
    <location>
        <begin position="389"/>
        <end position="430"/>
    </location>
</feature>
<evidence type="ECO:0000256" key="6">
    <source>
        <dbReference type="ARBA" id="ARBA00022794"/>
    </source>
</evidence>
<dbReference type="Proteomes" id="UP000018467">
    <property type="component" value="Unassembled WGS sequence"/>
</dbReference>
<protein>
    <recommendedName>
        <fullName evidence="3">Centrosomal protein of 162 kDa</fullName>
    </recommendedName>
</protein>
<accession>A0A3B1IMN2</accession>
<keyword evidence="5" id="KW-0493">Microtubule</keyword>
<dbReference type="PANTHER" id="PTHR34031:SF1">
    <property type="entry name" value="CENTROSOMAL PROTEIN OF 162 KDA"/>
    <property type="match status" value="1"/>
</dbReference>
<evidence type="ECO:0000256" key="2">
    <source>
        <dbReference type="ARBA" id="ARBA00009485"/>
    </source>
</evidence>
<feature type="region of interest" description="Disordered" evidence="10">
    <location>
        <begin position="1112"/>
        <end position="1134"/>
    </location>
</feature>
<evidence type="ECO:0000256" key="4">
    <source>
        <dbReference type="ARBA" id="ARBA00022490"/>
    </source>
</evidence>
<feature type="compositionally biased region" description="Low complexity" evidence="10">
    <location>
        <begin position="162"/>
        <end position="183"/>
    </location>
</feature>
<feature type="region of interest" description="Disordered" evidence="10">
    <location>
        <begin position="444"/>
        <end position="482"/>
    </location>
</feature>
<keyword evidence="4" id="KW-0963">Cytoplasm</keyword>
<dbReference type="GO" id="GO:0005879">
    <property type="term" value="C:axonemal microtubule"/>
    <property type="evidence" value="ECO:0007669"/>
    <property type="project" value="TreeGrafter"/>
</dbReference>
<evidence type="ECO:0000313" key="12">
    <source>
        <dbReference type="Proteomes" id="UP000018467"/>
    </source>
</evidence>
<evidence type="ECO:0000256" key="10">
    <source>
        <dbReference type="SAM" id="MobiDB-lite"/>
    </source>
</evidence>
<dbReference type="Bgee" id="ENSAMXG00000000062">
    <property type="expression patterns" value="Expressed in ovary and 13 other cell types or tissues"/>
</dbReference>
<dbReference type="GO" id="GO:0005814">
    <property type="term" value="C:centriole"/>
    <property type="evidence" value="ECO:0007669"/>
    <property type="project" value="UniProtKB-SubCell"/>
</dbReference>
<organism evidence="11 12">
    <name type="scientific">Astyanax mexicanus</name>
    <name type="common">Blind cave fish</name>
    <name type="synonym">Astyanax fasciatus mexicanus</name>
    <dbReference type="NCBI Taxonomy" id="7994"/>
    <lineage>
        <taxon>Eukaryota</taxon>
        <taxon>Metazoa</taxon>
        <taxon>Chordata</taxon>
        <taxon>Craniata</taxon>
        <taxon>Vertebrata</taxon>
        <taxon>Euteleostomi</taxon>
        <taxon>Actinopterygii</taxon>
        <taxon>Neopterygii</taxon>
        <taxon>Teleostei</taxon>
        <taxon>Ostariophysi</taxon>
        <taxon>Characiformes</taxon>
        <taxon>Characoidei</taxon>
        <taxon>Acestrorhamphidae</taxon>
        <taxon>Acestrorhamphinae</taxon>
        <taxon>Astyanax</taxon>
    </lineage>
</organism>
<feature type="compositionally biased region" description="Polar residues" evidence="10">
    <location>
        <begin position="149"/>
        <end position="161"/>
    </location>
</feature>
<keyword evidence="8" id="KW-0206">Cytoskeleton</keyword>
<sequence length="1519" mass="170928">MAHRMTKEELDQQFEQFLKESVSDDSFELGTSSTRPSVLDQLGKAQPKPVKKSQVSVPWWQDDDDSEEVLGKVPCKPTPKPRSKVLDRANHLDKTCLPYQETSQNTDTTDEPKKLFTKECSRSEDKKATEDDSPSESDSSYMAEHFHSTPRQTSVILTDSDNAASESGVSDSSSSDNGLLASGKTFRKSLRKSQPIQEVDEEQASQGHHPENKSRGDAVIFSRDSLEPGESLVLSRSAQSAGDFTLDEEERVKFFSNLDKRSDSLNDDPRLNKDRETSSSTVASPKRERTVSVNQRDSVKDNTPSPAYSEDFEDEVSEKKSEEKKPERRGMLAKVSLHDSLNDTDADHVAALINYGAARTNWPISQKAESAGPSAPASLFDSLNSTDASQLAPLGHYGAESTERPNSRIAEAAGQGVPGQSYGQSGASEVEALQEAYRQISHSVAECETDRLPESSKSPVSPATPECSAGSFRHASTAGSDLPTAEELMRAIGPESGFTYGLSLQPLIEAAGDASAERMSLDSSLLKEVNKESPGVTEPDTATLQNRHRSVAEELKRLMQEDSEERPSPTLPNKGKKQQAPGRSTTTRPTSSATRKAPVPLERTKKAETRPLMKPSAPSRTGRIAKPPFPQTQKKSQSQTSNRTSVLNQTHTVKGPDSSLSVSSDLITSVKSFAAFLEHQMEVNCLNPDLSDNNTEQTTKTRSNLIKEVPAISGQDLDLKRSSLEQLSLQLAQKERRLLLREEQLQQDHSKEISALKQENFILQSKLRCAEEASKKQRWGFGEASDPATEEKLKQIEREMKQQETLIQGYHQENENLYMQMKTLQAQSKQNEEAMFTENQRLLSELAFTKEELHRIKMQKTVGSGSAANQGYQGVTELMAQVQALERREEKLQVETHRLKQEKQALQLDLQMMKQERDLAKAQVVYTSGDKGFEMKLLQERHKEEVSALKKRLQWYAENQELLDKDAARLRAASAETQRLTEQVEKLKMEVAKRANLQEKKAKERAVEAKRVLDLERQVKEMEEILRRRHPNSLPALIYAAAAAGDQEGGSSHQHAAPQPSQTAALLERRIHRLEAELEGRDEEAKRSLRAMEQQFQRIKLQYEQQISELEQQLSERSSVPQDGLSQESRTKAQLQHTELEQLKAAHQDQVKALKAEIASLQDQIQQARSLAEPEKRSPGPSRHQRQAEAAQATRIERLTQELGAKSRTIQELHRTVERLQRERRTMLSAPRVEGSSTKHRQQHSAPAKEPVPVPVPSETFPPTLDEKDYQPRAFSGSHISEVQQENDRLMLRQEQLELQWEQERFSLQAAATQAQNEFRRIQERSAEQLASLKAEHQREVEHLVARHALEHSSSKVAELTNQMKTQEIMVLHLREQLKELQGTKDALAVSKLREETLQNQLAKLLEELKLAKEAHTPELRHFTSLEHKITSMELRYQQREQELQQVIAQTRSVVEQEQQAEVTRWKKLAQGKSSELEAFRLELDCILDVLRELQRQGVVIPATQHSSASGVVFRPLRS</sequence>
<dbReference type="STRING" id="7994.ENSAMXP00000031157"/>
<evidence type="ECO:0000256" key="3">
    <source>
        <dbReference type="ARBA" id="ARBA00021406"/>
    </source>
</evidence>
<feature type="coiled-coil region" evidence="9">
    <location>
        <begin position="717"/>
        <end position="923"/>
    </location>
</feature>
<feature type="compositionally biased region" description="Basic and acidic residues" evidence="10">
    <location>
        <begin position="317"/>
        <end position="331"/>
    </location>
</feature>
<keyword evidence="6" id="KW-0970">Cilium biogenesis/degradation</keyword>
<feature type="compositionally biased region" description="Basic and acidic residues" evidence="10">
    <location>
        <begin position="602"/>
        <end position="611"/>
    </location>
</feature>
<proteinExistence type="inferred from homology"/>
<dbReference type="GO" id="GO:0060271">
    <property type="term" value="P:cilium assembly"/>
    <property type="evidence" value="ECO:0007669"/>
    <property type="project" value="Ensembl"/>
</dbReference>
<feature type="compositionally biased region" description="Basic and acidic residues" evidence="10">
    <location>
        <begin position="550"/>
        <end position="560"/>
    </location>
</feature>
<feature type="compositionally biased region" description="Polar residues" evidence="10">
    <location>
        <begin position="291"/>
        <end position="306"/>
    </location>
</feature>
<evidence type="ECO:0000256" key="8">
    <source>
        <dbReference type="ARBA" id="ARBA00023212"/>
    </source>
</evidence>
<dbReference type="GO" id="GO:0034451">
    <property type="term" value="C:centriolar satellite"/>
    <property type="evidence" value="ECO:0007669"/>
    <property type="project" value="TreeGrafter"/>
</dbReference>
<reference evidence="11" key="4">
    <citation type="submission" date="2025-09" db="UniProtKB">
        <authorList>
            <consortium name="Ensembl"/>
        </authorList>
    </citation>
    <scope>IDENTIFICATION</scope>
</reference>
<evidence type="ECO:0000256" key="1">
    <source>
        <dbReference type="ARBA" id="ARBA00004114"/>
    </source>
</evidence>
<dbReference type="PANTHER" id="PTHR34031">
    <property type="entry name" value="CENTROSOMAL PROTEIN OF 162 KDA"/>
    <property type="match status" value="1"/>
</dbReference>
<feature type="compositionally biased region" description="Basic and acidic residues" evidence="10">
    <location>
        <begin position="110"/>
        <end position="130"/>
    </location>
</feature>
<dbReference type="Ensembl" id="ENSAMXT00000040688.1">
    <property type="protein sequence ID" value="ENSAMXP00000031157.1"/>
    <property type="gene ID" value="ENSAMXG00000000062.2"/>
</dbReference>